<dbReference type="InterPro" id="IPR021099">
    <property type="entry name" value="PORR_domain"/>
</dbReference>
<dbReference type="GO" id="GO:0003723">
    <property type="term" value="F:RNA binding"/>
    <property type="evidence" value="ECO:0007669"/>
    <property type="project" value="InterPro"/>
</dbReference>
<dbReference type="OrthoDB" id="1898154at2759"/>
<accession>A0A6P6A1R7</accession>
<dbReference type="InterPro" id="IPR045040">
    <property type="entry name" value="PORR_fam"/>
</dbReference>
<evidence type="ECO:0000259" key="1">
    <source>
        <dbReference type="Pfam" id="PF11955"/>
    </source>
</evidence>
<dbReference type="GeneID" id="111305414"/>
<sequence length="409" mass="48600">MLFKSLTISYSISNPNLTFKSFLNPKFALQIKPISSLKVIWRKDWKLDQAIKNDKRYKLCARVVKEVLNEPGQVIPLRYLDKRRERLRLNVRVQTFINNNPGLFDTYYDRIKPKSELVPFLRPSNRLRNFLEEEKRIYNENEELVVSKLCKLLMMSRYKVISVDKLVHVKREFGLPNDFLVNLVPKYSNYFRLTGSPGEGPSFLELVEWNPEFAKSVIEQRAEEESRLTGIRVRPNFNYKLPAGFFLRKEMREWVRDWLELDYISPYEDVSHLDQASREMEKRMVGVLHELLSLSLLKRVPVPILGKFTDDYRFSNAFSSVFTRHSGIFYMSLKGGIKTAVLRETYKDDQLIDKDPLLEIKDRFVKLLEEGWQKRVEMLRLQREQVRKDMEMMAMRNEELSEQSCDEEL</sequence>
<dbReference type="PANTHER" id="PTHR31476">
    <property type="entry name" value="PROTEIN WHAT'S THIS FACTOR 1 HOMOLOG, CHLOROPLASTIC"/>
    <property type="match status" value="1"/>
</dbReference>
<dbReference type="PANTHER" id="PTHR31476:SF3">
    <property type="entry name" value="UBIQUITIN CARBOXYL-TERMINAL HYDROLASE FAMILY PROTEIN"/>
    <property type="match status" value="1"/>
</dbReference>
<dbReference type="AlphaFoldDB" id="A0A6P6A1R7"/>
<dbReference type="KEGG" id="dzi:111305414"/>
<proteinExistence type="predicted"/>
<dbReference type="Pfam" id="PF11955">
    <property type="entry name" value="PORR"/>
    <property type="match status" value="1"/>
</dbReference>
<protein>
    <submittedName>
        <fullName evidence="3">Protein ROOT PRIMORDIUM DEFECTIVE 1</fullName>
    </submittedName>
</protein>
<evidence type="ECO:0000313" key="3">
    <source>
        <dbReference type="RefSeq" id="XP_022758681.1"/>
    </source>
</evidence>
<name>A0A6P6A1R7_DURZI</name>
<gene>
    <name evidence="3" type="primary">LOC111305414</name>
</gene>
<dbReference type="Proteomes" id="UP000515121">
    <property type="component" value="Unplaced"/>
</dbReference>
<evidence type="ECO:0000313" key="2">
    <source>
        <dbReference type="Proteomes" id="UP000515121"/>
    </source>
</evidence>
<organism evidence="2 3">
    <name type="scientific">Durio zibethinus</name>
    <name type="common">Durian</name>
    <dbReference type="NCBI Taxonomy" id="66656"/>
    <lineage>
        <taxon>Eukaryota</taxon>
        <taxon>Viridiplantae</taxon>
        <taxon>Streptophyta</taxon>
        <taxon>Embryophyta</taxon>
        <taxon>Tracheophyta</taxon>
        <taxon>Spermatophyta</taxon>
        <taxon>Magnoliopsida</taxon>
        <taxon>eudicotyledons</taxon>
        <taxon>Gunneridae</taxon>
        <taxon>Pentapetalae</taxon>
        <taxon>rosids</taxon>
        <taxon>malvids</taxon>
        <taxon>Malvales</taxon>
        <taxon>Malvaceae</taxon>
        <taxon>Helicteroideae</taxon>
        <taxon>Durio</taxon>
    </lineage>
</organism>
<keyword evidence="2" id="KW-1185">Reference proteome</keyword>
<feature type="domain" description="PORR" evidence="1">
    <location>
        <begin position="43"/>
        <end position="372"/>
    </location>
</feature>
<dbReference type="RefSeq" id="XP_022758681.1">
    <property type="nucleotide sequence ID" value="XM_022902946.1"/>
</dbReference>
<reference evidence="3" key="1">
    <citation type="submission" date="2025-08" db="UniProtKB">
        <authorList>
            <consortium name="RefSeq"/>
        </authorList>
    </citation>
    <scope>IDENTIFICATION</scope>
    <source>
        <tissue evidence="3">Fruit stalk</tissue>
    </source>
</reference>